<organism evidence="2">
    <name type="scientific">Sinomonas puerhi</name>
    <dbReference type="NCBI Taxonomy" id="3238584"/>
    <lineage>
        <taxon>Bacteria</taxon>
        <taxon>Bacillati</taxon>
        <taxon>Actinomycetota</taxon>
        <taxon>Actinomycetes</taxon>
        <taxon>Micrococcales</taxon>
        <taxon>Micrococcaceae</taxon>
        <taxon>Sinomonas</taxon>
    </lineage>
</organism>
<name>A0AB39L5A2_9MICC</name>
<gene>
    <name evidence="2" type="ORF">AB5L97_04860</name>
</gene>
<dbReference type="KEGG" id="spue:AB5L97_04860"/>
<dbReference type="AlphaFoldDB" id="A0AB39L5A2"/>
<evidence type="ECO:0000256" key="1">
    <source>
        <dbReference type="SAM" id="MobiDB-lite"/>
    </source>
</evidence>
<accession>A0AB39L5A2</accession>
<feature type="region of interest" description="Disordered" evidence="1">
    <location>
        <begin position="209"/>
        <end position="263"/>
    </location>
</feature>
<proteinExistence type="predicted"/>
<feature type="compositionally biased region" description="Low complexity" evidence="1">
    <location>
        <begin position="7"/>
        <end position="20"/>
    </location>
</feature>
<protein>
    <submittedName>
        <fullName evidence="2">Uncharacterized protein</fullName>
    </submittedName>
</protein>
<dbReference type="EMBL" id="CP163302">
    <property type="protein sequence ID" value="XDP46343.1"/>
    <property type="molecule type" value="Genomic_DNA"/>
</dbReference>
<dbReference type="RefSeq" id="WP_369046674.1">
    <property type="nucleotide sequence ID" value="NZ_CP163302.1"/>
</dbReference>
<evidence type="ECO:0000313" key="2">
    <source>
        <dbReference type="EMBL" id="XDP46343.1"/>
    </source>
</evidence>
<sequence>MGGGTTSPGTSASSSASPSAKVYTESELQNLVSGLKDSDGNDLKPYSKAQVTAGKDLGKILLSTATVDPSDCKSIATAGLVDNIENGSVAVSISDSQQPRTVSAQSGSQGPDSQQILKDIEGKMGTCSHFTVSALGQKVTVASKQLQAKTNAAETFGTVSTRGNNSSDMLMQVSGAQGRLLVVATKSGSNLGDKDQSELEGFVNSVLRNATGSSTSSPSTGTSSSPSTSSSSSSTGSPSSSGSASSSGQSGSGASPSASSSAS</sequence>
<feature type="region of interest" description="Disordered" evidence="1">
    <location>
        <begin position="1"/>
        <end position="22"/>
    </location>
</feature>
<feature type="compositionally biased region" description="Low complexity" evidence="1">
    <location>
        <begin position="211"/>
        <end position="263"/>
    </location>
</feature>
<reference evidence="2" key="1">
    <citation type="submission" date="2024-07" db="EMBL/GenBank/DDBJ databases">
        <authorList>
            <person name="fu j."/>
        </authorList>
    </citation>
    <scope>NUCLEOTIDE SEQUENCE</scope>
    <source>
        <strain evidence="2">P10A9</strain>
    </source>
</reference>